<reference evidence="6 7" key="1">
    <citation type="submission" date="2017-06" db="EMBL/GenBank/DDBJ databases">
        <title>Investigating the central metabolism of Clostridium thermosuccinogenes.</title>
        <authorList>
            <person name="Koendjbiharie J.G."/>
            <person name="van Kranenburg R."/>
        </authorList>
    </citation>
    <scope>NUCLEOTIDE SEQUENCE [LARGE SCALE GENOMIC DNA]</scope>
    <source>
        <strain evidence="6 7">DSM 5806</strain>
    </source>
</reference>
<evidence type="ECO:0000313" key="7">
    <source>
        <dbReference type="Proteomes" id="UP000236151"/>
    </source>
</evidence>
<evidence type="ECO:0000256" key="4">
    <source>
        <dbReference type="ARBA" id="ARBA00022840"/>
    </source>
</evidence>
<gene>
    <name evidence="6" type="ORF">CDQ84_06190</name>
</gene>
<comment type="similarity">
    <text evidence="1">Belongs to the ABC transporter superfamily.</text>
</comment>
<dbReference type="GO" id="GO:0005524">
    <property type="term" value="F:ATP binding"/>
    <property type="evidence" value="ECO:0007669"/>
    <property type="project" value="UniProtKB-KW"/>
</dbReference>
<dbReference type="PANTHER" id="PTHR42798:SF7">
    <property type="entry name" value="ALPHA-D-RIBOSE 1-METHYLPHOSPHONATE 5-TRIPHOSPHATE SYNTHASE SUBUNIT PHNL"/>
    <property type="match status" value="1"/>
</dbReference>
<evidence type="ECO:0000256" key="2">
    <source>
        <dbReference type="ARBA" id="ARBA00022448"/>
    </source>
</evidence>
<keyword evidence="2" id="KW-0813">Transport</keyword>
<dbReference type="InterPro" id="IPR027417">
    <property type="entry name" value="P-loop_NTPase"/>
</dbReference>
<evidence type="ECO:0000259" key="5">
    <source>
        <dbReference type="PROSITE" id="PS50893"/>
    </source>
</evidence>
<dbReference type="FunFam" id="3.40.50.300:FF:000032">
    <property type="entry name" value="Export ABC transporter ATP-binding protein"/>
    <property type="match status" value="1"/>
</dbReference>
<protein>
    <submittedName>
        <fullName evidence="6">Multidrug ABC transporter ATP-binding protein</fullName>
    </submittedName>
</protein>
<dbReference type="AlphaFoldDB" id="A0A2K2F3S8"/>
<dbReference type="GO" id="GO:0098796">
    <property type="term" value="C:membrane protein complex"/>
    <property type="evidence" value="ECO:0007669"/>
    <property type="project" value="UniProtKB-ARBA"/>
</dbReference>
<keyword evidence="3" id="KW-0547">Nucleotide-binding</keyword>
<evidence type="ECO:0000313" key="6">
    <source>
        <dbReference type="EMBL" id="PNU00413.1"/>
    </source>
</evidence>
<dbReference type="InterPro" id="IPR003439">
    <property type="entry name" value="ABC_transporter-like_ATP-bd"/>
</dbReference>
<keyword evidence="7" id="KW-1185">Reference proteome</keyword>
<sequence>MKEVLQVKNVTKYYGNGSVVTRALNGISFKVYQGEFTAIMGASGSGKSTLLNVISTIDRASAGDIYLEGKNLAELKENQLSAFRRDKLGFIFQEYNLLDTLTVAENITLPLNLKKMDVETTNKELMRVSDALGITDQLSKFPYELSGGQRQRVACARAIITRPALVLADEPTGALDSQNSKQLMKTFVQMNESLGSTILMVTHDPVVGSYAKRVLFLKDGKIWSEIDNSGRDRQAMYREILSVMAALGGDTFVH</sequence>
<proteinExistence type="inferred from homology"/>
<dbReference type="Pfam" id="PF00005">
    <property type="entry name" value="ABC_tran"/>
    <property type="match status" value="1"/>
</dbReference>
<dbReference type="CDD" id="cd03255">
    <property type="entry name" value="ABC_MJ0796_LolCDE_FtsE"/>
    <property type="match status" value="1"/>
</dbReference>
<name>A0A2K2F3S8_9CLOT</name>
<evidence type="ECO:0000256" key="1">
    <source>
        <dbReference type="ARBA" id="ARBA00005417"/>
    </source>
</evidence>
<feature type="domain" description="ABC transporter" evidence="5">
    <location>
        <begin position="5"/>
        <end position="244"/>
    </location>
</feature>
<dbReference type="KEGG" id="cthd:CDO33_05070"/>
<dbReference type="EMBL" id="NIOJ01000011">
    <property type="protein sequence ID" value="PNU00413.1"/>
    <property type="molecule type" value="Genomic_DNA"/>
</dbReference>
<dbReference type="Proteomes" id="UP000236151">
    <property type="component" value="Unassembled WGS sequence"/>
</dbReference>
<dbReference type="PANTHER" id="PTHR42798">
    <property type="entry name" value="LIPOPROTEIN-RELEASING SYSTEM ATP-BINDING PROTEIN LOLD"/>
    <property type="match status" value="1"/>
</dbReference>
<dbReference type="RefSeq" id="WP_103080862.1">
    <property type="nucleotide sequence ID" value="NZ_CP021850.1"/>
</dbReference>
<evidence type="ECO:0000256" key="3">
    <source>
        <dbReference type="ARBA" id="ARBA00022741"/>
    </source>
</evidence>
<dbReference type="InterPro" id="IPR003593">
    <property type="entry name" value="AAA+_ATPase"/>
</dbReference>
<keyword evidence="4 6" id="KW-0067">ATP-binding</keyword>
<dbReference type="PROSITE" id="PS50893">
    <property type="entry name" value="ABC_TRANSPORTER_2"/>
    <property type="match status" value="1"/>
</dbReference>
<dbReference type="InterPro" id="IPR017911">
    <property type="entry name" value="MacB-like_ATP-bd"/>
</dbReference>
<dbReference type="Gene3D" id="3.40.50.300">
    <property type="entry name" value="P-loop containing nucleotide triphosphate hydrolases"/>
    <property type="match status" value="1"/>
</dbReference>
<dbReference type="OrthoDB" id="9802264at2"/>
<dbReference type="SUPFAM" id="SSF52540">
    <property type="entry name" value="P-loop containing nucleoside triphosphate hydrolases"/>
    <property type="match status" value="1"/>
</dbReference>
<comment type="caution">
    <text evidence="6">The sequence shown here is derived from an EMBL/GenBank/DDBJ whole genome shotgun (WGS) entry which is preliminary data.</text>
</comment>
<dbReference type="GO" id="GO:0016887">
    <property type="term" value="F:ATP hydrolysis activity"/>
    <property type="evidence" value="ECO:0007669"/>
    <property type="project" value="InterPro"/>
</dbReference>
<organism evidence="6 7">
    <name type="scientific">Clostridium thermosuccinogenes</name>
    <dbReference type="NCBI Taxonomy" id="84032"/>
    <lineage>
        <taxon>Bacteria</taxon>
        <taxon>Bacillati</taxon>
        <taxon>Bacillota</taxon>
        <taxon>Clostridia</taxon>
        <taxon>Eubacteriales</taxon>
        <taxon>Clostridiaceae</taxon>
        <taxon>Clostridium</taxon>
    </lineage>
</organism>
<dbReference type="SMART" id="SM00382">
    <property type="entry name" value="AAA"/>
    <property type="match status" value="1"/>
</dbReference>
<accession>A0A2K2F3S8</accession>
<dbReference type="GO" id="GO:0022857">
    <property type="term" value="F:transmembrane transporter activity"/>
    <property type="evidence" value="ECO:0007669"/>
    <property type="project" value="UniProtKB-ARBA"/>
</dbReference>